<keyword evidence="9 15" id="KW-0808">Transferase</keyword>
<organism evidence="19 20">
    <name type="scientific">Castellaniella hirudinis</name>
    <dbReference type="NCBI Taxonomy" id="1144617"/>
    <lineage>
        <taxon>Bacteria</taxon>
        <taxon>Pseudomonadati</taxon>
        <taxon>Pseudomonadota</taxon>
        <taxon>Betaproteobacteria</taxon>
        <taxon>Burkholderiales</taxon>
        <taxon>Alcaligenaceae</taxon>
        <taxon>Castellaniella</taxon>
    </lineage>
</organism>
<keyword evidence="10 15" id="KW-0949">S-adenosyl-L-methionine</keyword>
<evidence type="ECO:0000256" key="6">
    <source>
        <dbReference type="ARBA" id="ARBA00014679"/>
    </source>
</evidence>
<protein>
    <recommendedName>
        <fullName evidence="6 15">tRNA (guanine-N(1)-)-methyltransferase</fullName>
        <ecNumber evidence="5 15">2.1.1.228</ecNumber>
    </recommendedName>
    <alternativeName>
        <fullName evidence="12 15">M1G-methyltransferase</fullName>
    </alternativeName>
    <alternativeName>
        <fullName evidence="13 15">tRNA [GM37] methyltransferase</fullName>
    </alternativeName>
</protein>
<dbReference type="Gene3D" id="1.10.1270.20">
    <property type="entry name" value="tRNA(m1g37)methyltransferase, domain 2"/>
    <property type="match status" value="1"/>
</dbReference>
<comment type="caution">
    <text evidence="19">The sequence shown here is derived from an EMBL/GenBank/DDBJ whole genome shotgun (WGS) entry which is preliminary data.</text>
</comment>
<dbReference type="EC" id="2.1.1.228" evidence="5 15"/>
<evidence type="ECO:0000256" key="15">
    <source>
        <dbReference type="HAMAP-Rule" id="MF_00605"/>
    </source>
</evidence>
<feature type="domain" description="tRNA methyltransferase TRMD/TRM10-type" evidence="18">
    <location>
        <begin position="1"/>
        <end position="236"/>
    </location>
</feature>
<dbReference type="InterPro" id="IPR029028">
    <property type="entry name" value="Alpha/beta_knot_MTases"/>
</dbReference>
<accession>A0ABV8RXE7</accession>
<name>A0ABV8RXE7_9BURK</name>
<evidence type="ECO:0000256" key="12">
    <source>
        <dbReference type="ARBA" id="ARBA00029736"/>
    </source>
</evidence>
<dbReference type="NCBIfam" id="NF000648">
    <property type="entry name" value="PRK00026.1"/>
    <property type="match status" value="1"/>
</dbReference>
<dbReference type="Gene3D" id="3.40.1280.10">
    <property type="match status" value="1"/>
</dbReference>
<dbReference type="EMBL" id="JBHSDY010000004">
    <property type="protein sequence ID" value="MFC4297882.1"/>
    <property type="molecule type" value="Genomic_DNA"/>
</dbReference>
<feature type="binding site" evidence="15">
    <location>
        <begin position="141"/>
        <end position="146"/>
    </location>
    <ligand>
        <name>S-adenosyl-L-methionine</name>
        <dbReference type="ChEBI" id="CHEBI:59789"/>
    </ligand>
</feature>
<dbReference type="PANTHER" id="PTHR46417:SF1">
    <property type="entry name" value="TRNA (GUANINE-N(1)-)-METHYLTRANSFERASE"/>
    <property type="match status" value="1"/>
</dbReference>
<evidence type="ECO:0000313" key="19">
    <source>
        <dbReference type="EMBL" id="MFC4297882.1"/>
    </source>
</evidence>
<keyword evidence="7 15" id="KW-0963">Cytoplasm</keyword>
<evidence type="ECO:0000256" key="13">
    <source>
        <dbReference type="ARBA" id="ARBA00033392"/>
    </source>
</evidence>
<evidence type="ECO:0000256" key="3">
    <source>
        <dbReference type="ARBA" id="ARBA00007630"/>
    </source>
</evidence>
<dbReference type="Proteomes" id="UP001595756">
    <property type="component" value="Unassembled WGS sequence"/>
</dbReference>
<dbReference type="RefSeq" id="WP_376812446.1">
    <property type="nucleotide sequence ID" value="NZ_JBHSDY010000004.1"/>
</dbReference>
<dbReference type="SUPFAM" id="SSF75217">
    <property type="entry name" value="alpha/beta knot"/>
    <property type="match status" value="1"/>
</dbReference>
<dbReference type="GO" id="GO:0052906">
    <property type="term" value="F:tRNA (guanine(37)-N1)-methyltransferase activity"/>
    <property type="evidence" value="ECO:0007669"/>
    <property type="project" value="UniProtKB-EC"/>
</dbReference>
<evidence type="ECO:0000256" key="11">
    <source>
        <dbReference type="ARBA" id="ARBA00022694"/>
    </source>
</evidence>
<evidence type="ECO:0000256" key="5">
    <source>
        <dbReference type="ARBA" id="ARBA00012807"/>
    </source>
</evidence>
<evidence type="ECO:0000256" key="9">
    <source>
        <dbReference type="ARBA" id="ARBA00022679"/>
    </source>
</evidence>
<dbReference type="HAMAP" id="MF_00605">
    <property type="entry name" value="TrmD"/>
    <property type="match status" value="1"/>
</dbReference>
<evidence type="ECO:0000256" key="17">
    <source>
        <dbReference type="SAM" id="MobiDB-lite"/>
    </source>
</evidence>
<evidence type="ECO:0000256" key="10">
    <source>
        <dbReference type="ARBA" id="ARBA00022691"/>
    </source>
</evidence>
<dbReference type="PANTHER" id="PTHR46417">
    <property type="entry name" value="TRNA (GUANINE-N(1)-)-METHYLTRANSFERASE"/>
    <property type="match status" value="1"/>
</dbReference>
<dbReference type="GO" id="GO:0032259">
    <property type="term" value="P:methylation"/>
    <property type="evidence" value="ECO:0007669"/>
    <property type="project" value="UniProtKB-KW"/>
</dbReference>
<dbReference type="Pfam" id="PF01746">
    <property type="entry name" value="tRNA_m1G_MT"/>
    <property type="match status" value="1"/>
</dbReference>
<gene>
    <name evidence="15 19" type="primary">trmD</name>
    <name evidence="19" type="ORF">ACFO0J_07495</name>
</gene>
<comment type="similarity">
    <text evidence="3 15 16">Belongs to the RNA methyltransferase TrmD family.</text>
</comment>
<evidence type="ECO:0000313" key="20">
    <source>
        <dbReference type="Proteomes" id="UP001595756"/>
    </source>
</evidence>
<comment type="subcellular location">
    <subcellularLocation>
        <location evidence="2 15 16">Cytoplasm</location>
    </subcellularLocation>
</comment>
<comment type="catalytic activity">
    <reaction evidence="14 15 16">
        <text>guanosine(37) in tRNA + S-adenosyl-L-methionine = N(1)-methylguanosine(37) in tRNA + S-adenosyl-L-homocysteine + H(+)</text>
        <dbReference type="Rhea" id="RHEA:36899"/>
        <dbReference type="Rhea" id="RHEA-COMP:10145"/>
        <dbReference type="Rhea" id="RHEA-COMP:10147"/>
        <dbReference type="ChEBI" id="CHEBI:15378"/>
        <dbReference type="ChEBI" id="CHEBI:57856"/>
        <dbReference type="ChEBI" id="CHEBI:59789"/>
        <dbReference type="ChEBI" id="CHEBI:73542"/>
        <dbReference type="ChEBI" id="CHEBI:74269"/>
        <dbReference type="EC" id="2.1.1.228"/>
    </reaction>
</comment>
<feature type="binding site" evidence="15">
    <location>
        <position position="121"/>
    </location>
    <ligand>
        <name>S-adenosyl-L-methionine</name>
        <dbReference type="ChEBI" id="CHEBI:59789"/>
    </ligand>
</feature>
<evidence type="ECO:0000256" key="8">
    <source>
        <dbReference type="ARBA" id="ARBA00022603"/>
    </source>
</evidence>
<evidence type="ECO:0000256" key="4">
    <source>
        <dbReference type="ARBA" id="ARBA00011738"/>
    </source>
</evidence>
<dbReference type="PIRSF" id="PIRSF000386">
    <property type="entry name" value="tRNA_mtase"/>
    <property type="match status" value="1"/>
</dbReference>
<dbReference type="CDD" id="cd18080">
    <property type="entry name" value="TrmD-like"/>
    <property type="match status" value="1"/>
</dbReference>
<keyword evidence="20" id="KW-1185">Reference proteome</keyword>
<evidence type="ECO:0000256" key="16">
    <source>
        <dbReference type="RuleBase" id="RU003464"/>
    </source>
</evidence>
<dbReference type="InterPro" id="IPR016009">
    <property type="entry name" value="tRNA_MeTrfase_TRMD/TRM10"/>
</dbReference>
<evidence type="ECO:0000256" key="1">
    <source>
        <dbReference type="ARBA" id="ARBA00002634"/>
    </source>
</evidence>
<reference evidence="20" key="1">
    <citation type="journal article" date="2019" name="Int. J. Syst. Evol. Microbiol.">
        <title>The Global Catalogue of Microorganisms (GCM) 10K type strain sequencing project: providing services to taxonomists for standard genome sequencing and annotation.</title>
        <authorList>
            <consortium name="The Broad Institute Genomics Platform"/>
            <consortium name="The Broad Institute Genome Sequencing Center for Infectious Disease"/>
            <person name="Wu L."/>
            <person name="Ma J."/>
        </authorList>
    </citation>
    <scope>NUCLEOTIDE SEQUENCE [LARGE SCALE GENOMIC DNA]</scope>
    <source>
        <strain evidence="20">CGMCC 1.19029</strain>
    </source>
</reference>
<proteinExistence type="inferred from homology"/>
<dbReference type="InterPro" id="IPR002649">
    <property type="entry name" value="tRNA_m1G_MeTrfase_TrmD"/>
</dbReference>
<dbReference type="NCBIfam" id="TIGR00088">
    <property type="entry name" value="trmD"/>
    <property type="match status" value="1"/>
</dbReference>
<keyword evidence="8 15" id="KW-0489">Methyltransferase</keyword>
<dbReference type="InterPro" id="IPR029026">
    <property type="entry name" value="tRNA_m1G_MTases_N"/>
</dbReference>
<evidence type="ECO:0000256" key="2">
    <source>
        <dbReference type="ARBA" id="ARBA00004496"/>
    </source>
</evidence>
<dbReference type="InterPro" id="IPR023148">
    <property type="entry name" value="tRNA_m1G_MeTrfase_C_sf"/>
</dbReference>
<evidence type="ECO:0000256" key="7">
    <source>
        <dbReference type="ARBA" id="ARBA00022490"/>
    </source>
</evidence>
<comment type="subunit">
    <text evidence="4 15 16">Homodimer.</text>
</comment>
<keyword evidence="11 15" id="KW-0819">tRNA processing</keyword>
<evidence type="ECO:0000259" key="18">
    <source>
        <dbReference type="Pfam" id="PF01746"/>
    </source>
</evidence>
<feature type="compositionally biased region" description="Basic and acidic residues" evidence="17">
    <location>
        <begin position="240"/>
        <end position="251"/>
    </location>
</feature>
<feature type="region of interest" description="Disordered" evidence="17">
    <location>
        <begin position="240"/>
        <end position="269"/>
    </location>
</feature>
<comment type="function">
    <text evidence="1 15 16">Specifically methylates guanosine-37 in various tRNAs.</text>
</comment>
<sequence length="269" mass="29254">MRFDLITLFPEMFAAVRDQGVSGRAHARGIWSLETWNPRDFTTDVHRTVDDRPYGGGPGMVMLAEPLALAVEAARAARLQAGVDAPDAPAPVVLLSPAGRTHDQARAQHWAERTGAILICGRYEGIDQRFIDHYVDEEISLGDFVLSGGELGAMVLVDSVVRLLPGVLHDAESAVQDSFNPALSGLLDSPHYTRPEVWRGDAVPEPLLSGHHARIAVWRRDQSLSLTAARRPDLIHRARTAGDLDARDERALNQINRSTAKPDAGQGSG</sequence>
<evidence type="ECO:0000256" key="14">
    <source>
        <dbReference type="ARBA" id="ARBA00047783"/>
    </source>
</evidence>